<keyword evidence="1" id="KW-0812">Transmembrane</keyword>
<organism evidence="2">
    <name type="scientific">Clastoptera arizonana</name>
    <name type="common">Arizona spittle bug</name>
    <dbReference type="NCBI Taxonomy" id="38151"/>
    <lineage>
        <taxon>Eukaryota</taxon>
        <taxon>Metazoa</taxon>
        <taxon>Ecdysozoa</taxon>
        <taxon>Arthropoda</taxon>
        <taxon>Hexapoda</taxon>
        <taxon>Insecta</taxon>
        <taxon>Pterygota</taxon>
        <taxon>Neoptera</taxon>
        <taxon>Paraneoptera</taxon>
        <taxon>Hemiptera</taxon>
        <taxon>Auchenorrhyncha</taxon>
        <taxon>Cercopoidea</taxon>
        <taxon>Clastopteridae</taxon>
        <taxon>Clastoptera</taxon>
    </lineage>
</organism>
<dbReference type="EMBL" id="GEDC01008941">
    <property type="protein sequence ID" value="JAS28357.1"/>
    <property type="molecule type" value="Transcribed_RNA"/>
</dbReference>
<evidence type="ECO:0000313" key="2">
    <source>
        <dbReference type="EMBL" id="JAS28357.1"/>
    </source>
</evidence>
<dbReference type="InterPro" id="IPR009011">
    <property type="entry name" value="Man6P_isomerase_rcpt-bd_dom_sf"/>
</dbReference>
<accession>A0A1B6DRQ7</accession>
<feature type="transmembrane region" description="Helical" evidence="1">
    <location>
        <begin position="207"/>
        <end position="226"/>
    </location>
</feature>
<gene>
    <name evidence="2" type="ORF">g.8178</name>
</gene>
<keyword evidence="1" id="KW-0472">Membrane</keyword>
<proteinExistence type="predicted"/>
<keyword evidence="1" id="KW-1133">Transmembrane helix</keyword>
<dbReference type="SUPFAM" id="SSF50911">
    <property type="entry name" value="Mannose 6-phosphate receptor domain"/>
    <property type="match status" value="1"/>
</dbReference>
<reference evidence="2" key="1">
    <citation type="submission" date="2015-12" db="EMBL/GenBank/DDBJ databases">
        <title>De novo transcriptome assembly of four potential Pierce s Disease insect vectors from Arizona vineyards.</title>
        <authorList>
            <person name="Tassone E.E."/>
        </authorList>
    </citation>
    <scope>NUCLEOTIDE SEQUENCE</scope>
</reference>
<evidence type="ECO:0000256" key="1">
    <source>
        <dbReference type="SAM" id="Phobius"/>
    </source>
</evidence>
<dbReference type="AlphaFoldDB" id="A0A1B6DRQ7"/>
<name>A0A1B6DRQ7_9HEMI</name>
<sequence>MYLKIFYVLEKTTKFKLIFTFMRAVQKFSSIFGIIYELQLCSNLRNYLSRRIGNFWIVFDEIHEVLFHYTDNSTTIKFRNTPLNNMKEKFVAELNLKCNDQEVAGKPFVSWESMYKTYIEWHSSLFCYKRSSNDSSKEEKYTETYTTETYSTVVKHLFEVDEEIISAGSNVYPIVKNSKTAYNLVNESEDDMTMTTEQTSPTSTQTFVIAGVIFSVVVVVLIYFIISRRRIFLRFDRSSDYKVIYSRPQLDYEEKAKII</sequence>
<protein>
    <submittedName>
        <fullName evidence="2">Uncharacterized protein</fullName>
    </submittedName>
</protein>